<dbReference type="SUPFAM" id="SSF52540">
    <property type="entry name" value="P-loop containing nucleoside triphosphate hydrolases"/>
    <property type="match status" value="1"/>
</dbReference>
<dbReference type="Pfam" id="PF00685">
    <property type="entry name" value="Sulfotransfer_1"/>
    <property type="match status" value="1"/>
</dbReference>
<comment type="caution">
    <text evidence="4">The sequence shown here is derived from an EMBL/GenBank/DDBJ whole genome shotgun (WGS) entry which is preliminary data.</text>
</comment>
<dbReference type="EMBL" id="JAMGBE010000002">
    <property type="protein sequence ID" value="MCL6729450.1"/>
    <property type="molecule type" value="Genomic_DNA"/>
</dbReference>
<proteinExistence type="predicted"/>
<dbReference type="Gene3D" id="3.40.50.300">
    <property type="entry name" value="P-loop containing nucleotide triphosphate hydrolases"/>
    <property type="match status" value="1"/>
</dbReference>
<keyword evidence="1" id="KW-0808">Transferase</keyword>
<dbReference type="InterPro" id="IPR000863">
    <property type="entry name" value="Sulfotransferase_dom"/>
</dbReference>
<name>A0ABT0S0R7_9SPHN</name>
<evidence type="ECO:0000313" key="4">
    <source>
        <dbReference type="EMBL" id="MCL6729450.1"/>
    </source>
</evidence>
<feature type="domain" description="Sulfotransferase" evidence="3">
    <location>
        <begin position="11"/>
        <end position="216"/>
    </location>
</feature>
<dbReference type="Proteomes" id="UP001165342">
    <property type="component" value="Unassembled WGS sequence"/>
</dbReference>
<evidence type="ECO:0000259" key="3">
    <source>
        <dbReference type="Pfam" id="PF00685"/>
    </source>
</evidence>
<dbReference type="InterPro" id="IPR037359">
    <property type="entry name" value="NST/OST"/>
</dbReference>
<evidence type="ECO:0000256" key="1">
    <source>
        <dbReference type="ARBA" id="ARBA00022679"/>
    </source>
</evidence>
<dbReference type="RefSeq" id="WP_249830948.1">
    <property type="nucleotide sequence ID" value="NZ_JAMGBE010000002.1"/>
</dbReference>
<dbReference type="PANTHER" id="PTHR10605">
    <property type="entry name" value="HEPARAN SULFATE SULFOTRANSFERASE"/>
    <property type="match status" value="1"/>
</dbReference>
<evidence type="ECO:0000256" key="2">
    <source>
        <dbReference type="ARBA" id="ARBA00023180"/>
    </source>
</evidence>
<dbReference type="InterPro" id="IPR027417">
    <property type="entry name" value="P-loop_NTPase"/>
</dbReference>
<sequence length="336" mass="38870">MPHIGDFERFAFIVGAPRSGTTTMSKMLRTHPNVAVPFVKEPHFFTQHDLRGLAEPELRTRVESEYLDKFFDDPEPGRSVAMDGSVSYLYVPEQLEPALRLWPGSRFIVGVRDPLTLLPSLHRRLIYVGDENIMSFEEAWAAIPDRAAGRRIPRLCLDPRFLRYDEAGRYATYVERLFATVGRDRCFVSVFDDLTRDPRGQYERIMDFLGLQPQAEVDLSGEREGRTIRYPWLQQLLKRPPKALHPYLAGKLYRRRMKEPGSSGGKADPSPGKLMSVRKRLLQWNRVDSAEKQPISLAVQEQIRDHFKDEIDRLGTLIDRDLSHWLQPREQVAQQD</sequence>
<evidence type="ECO:0000313" key="5">
    <source>
        <dbReference type="Proteomes" id="UP001165342"/>
    </source>
</evidence>
<gene>
    <name evidence="4" type="ORF">LZ538_05185</name>
</gene>
<dbReference type="PANTHER" id="PTHR10605:SF56">
    <property type="entry name" value="BIFUNCTIONAL HEPARAN SULFATE N-DEACETYLASE_N-SULFOTRANSFERASE"/>
    <property type="match status" value="1"/>
</dbReference>
<keyword evidence="5" id="KW-1185">Reference proteome</keyword>
<reference evidence="4" key="1">
    <citation type="submission" date="2022-05" db="EMBL/GenBank/DDBJ databases">
        <authorList>
            <person name="Jo J.-H."/>
            <person name="Im W.-T."/>
        </authorList>
    </citation>
    <scope>NUCLEOTIDE SEQUENCE</scope>
    <source>
        <strain evidence="4">SE220</strain>
    </source>
</reference>
<keyword evidence="2" id="KW-0325">Glycoprotein</keyword>
<accession>A0ABT0S0R7</accession>
<organism evidence="4 5">
    <name type="scientific">Sphingomonas hankyongi</name>
    <dbReference type="NCBI Taxonomy" id="2908209"/>
    <lineage>
        <taxon>Bacteria</taxon>
        <taxon>Pseudomonadati</taxon>
        <taxon>Pseudomonadota</taxon>
        <taxon>Alphaproteobacteria</taxon>
        <taxon>Sphingomonadales</taxon>
        <taxon>Sphingomonadaceae</taxon>
        <taxon>Sphingomonas</taxon>
    </lineage>
</organism>
<protein>
    <submittedName>
        <fullName evidence="4">Sulfotransferase</fullName>
    </submittedName>
</protein>